<gene>
    <name evidence="2" type="ORF">tloyanaT_07890</name>
</gene>
<name>A0ABQ6H8T6_9GAMM</name>
<keyword evidence="1" id="KW-0732">Signal</keyword>
<evidence type="ECO:0000256" key="1">
    <source>
        <dbReference type="SAM" id="SignalP"/>
    </source>
</evidence>
<dbReference type="EMBL" id="BSSV01000001">
    <property type="protein sequence ID" value="GLX84537.1"/>
    <property type="molecule type" value="Genomic_DNA"/>
</dbReference>
<dbReference type="Proteomes" id="UP001157134">
    <property type="component" value="Unassembled WGS sequence"/>
</dbReference>
<accession>A0ABQ6H8T6</accession>
<feature type="signal peptide" evidence="1">
    <location>
        <begin position="1"/>
        <end position="26"/>
    </location>
</feature>
<feature type="chain" id="PRO_5045474270" description="Lipoprotein" evidence="1">
    <location>
        <begin position="27"/>
        <end position="187"/>
    </location>
</feature>
<dbReference type="RefSeq" id="WP_284296128.1">
    <property type="nucleotide sequence ID" value="NZ_BSSV01000001.1"/>
</dbReference>
<protein>
    <recommendedName>
        <fullName evidence="4">Lipoprotein</fullName>
    </recommendedName>
</protein>
<evidence type="ECO:0000313" key="2">
    <source>
        <dbReference type="EMBL" id="GLX84537.1"/>
    </source>
</evidence>
<proteinExistence type="predicted"/>
<keyword evidence="3" id="KW-1185">Reference proteome</keyword>
<dbReference type="Pfam" id="PF03923">
    <property type="entry name" value="Lipoprotein_16"/>
    <property type="match status" value="1"/>
</dbReference>
<dbReference type="PROSITE" id="PS51257">
    <property type="entry name" value="PROKAR_LIPOPROTEIN"/>
    <property type="match status" value="1"/>
</dbReference>
<dbReference type="InterPro" id="IPR005619">
    <property type="entry name" value="Uncharacterised_YajG"/>
</dbReference>
<organism evidence="2 3">
    <name type="scientific">Thalassotalea loyana</name>
    <dbReference type="NCBI Taxonomy" id="280483"/>
    <lineage>
        <taxon>Bacteria</taxon>
        <taxon>Pseudomonadati</taxon>
        <taxon>Pseudomonadota</taxon>
        <taxon>Gammaproteobacteria</taxon>
        <taxon>Alteromonadales</taxon>
        <taxon>Colwelliaceae</taxon>
        <taxon>Thalassotalea</taxon>
    </lineage>
</organism>
<evidence type="ECO:0000313" key="3">
    <source>
        <dbReference type="Proteomes" id="UP001157134"/>
    </source>
</evidence>
<comment type="caution">
    <text evidence="2">The sequence shown here is derived from an EMBL/GenBank/DDBJ whole genome shotgun (WGS) entry which is preliminary data.</text>
</comment>
<reference evidence="2 3" key="1">
    <citation type="submission" date="2023-03" db="EMBL/GenBank/DDBJ databases">
        <title>Thalassotalea loyana LMG 22536T draft genome sequence.</title>
        <authorList>
            <person name="Sawabe T."/>
        </authorList>
    </citation>
    <scope>NUCLEOTIDE SEQUENCE [LARGE SCALE GENOMIC DNA]</scope>
    <source>
        <strain evidence="2 3">LMG 22536</strain>
    </source>
</reference>
<evidence type="ECO:0008006" key="4">
    <source>
        <dbReference type="Google" id="ProtNLM"/>
    </source>
</evidence>
<sequence>MKSIKLCLPLLLVLAGCGSTPNQVVIAPDFIQTSNLPLNVGQISLNVNDMRTSKHLVQIVKEGQAANLFNSQLPVSDVIEKSLTEALKKRSVSINPNASTKVDITIKDALINVDQHTLKYQAKSDLLLSVAVQTPVGQLTKSYHHKGSSEGPLKADIAVLGRDFNQALTKVLNQMLNDAELTNYINQ</sequence>